<dbReference type="Gene3D" id="3.30.930.10">
    <property type="entry name" value="Bira Bifunctional Protein, Domain 2"/>
    <property type="match status" value="1"/>
</dbReference>
<gene>
    <name evidence="1" type="ORF">PXEA_LOCUS17143</name>
</gene>
<evidence type="ECO:0000313" key="1">
    <source>
        <dbReference type="EMBL" id="VEL23703.1"/>
    </source>
</evidence>
<proteinExistence type="predicted"/>
<name>A0A3S5AMB2_9PLAT</name>
<dbReference type="EMBL" id="CAAALY010063378">
    <property type="protein sequence ID" value="VEL23703.1"/>
    <property type="molecule type" value="Genomic_DNA"/>
</dbReference>
<dbReference type="AlphaFoldDB" id="A0A3S5AMB2"/>
<organism evidence="1 2">
    <name type="scientific">Protopolystoma xenopodis</name>
    <dbReference type="NCBI Taxonomy" id="117903"/>
    <lineage>
        <taxon>Eukaryota</taxon>
        <taxon>Metazoa</taxon>
        <taxon>Spiralia</taxon>
        <taxon>Lophotrochozoa</taxon>
        <taxon>Platyhelminthes</taxon>
        <taxon>Monogenea</taxon>
        <taxon>Polyopisthocotylea</taxon>
        <taxon>Polystomatidea</taxon>
        <taxon>Polystomatidae</taxon>
        <taxon>Protopolystoma</taxon>
    </lineage>
</organism>
<dbReference type="OrthoDB" id="4457at2759"/>
<dbReference type="Proteomes" id="UP000784294">
    <property type="component" value="Unassembled WGS sequence"/>
</dbReference>
<reference evidence="1" key="1">
    <citation type="submission" date="2018-11" db="EMBL/GenBank/DDBJ databases">
        <authorList>
            <consortium name="Pathogen Informatics"/>
        </authorList>
    </citation>
    <scope>NUCLEOTIDE SEQUENCE</scope>
</reference>
<keyword evidence="2" id="KW-1185">Reference proteome</keyword>
<sequence>MAMQLYHIPDIRLFWSTDPGFLNQFLTDDIHAPIRYKLPEA</sequence>
<evidence type="ECO:0000313" key="2">
    <source>
        <dbReference type="Proteomes" id="UP000784294"/>
    </source>
</evidence>
<protein>
    <submittedName>
        <fullName evidence="1">Uncharacterized protein</fullName>
    </submittedName>
</protein>
<dbReference type="InterPro" id="IPR045864">
    <property type="entry name" value="aa-tRNA-synth_II/BPL/LPL"/>
</dbReference>
<comment type="caution">
    <text evidence="1">The sequence shown here is derived from an EMBL/GenBank/DDBJ whole genome shotgun (WGS) entry which is preliminary data.</text>
</comment>
<accession>A0A3S5AMB2</accession>